<evidence type="ECO:0000313" key="3">
    <source>
        <dbReference type="Proteomes" id="UP000600449"/>
    </source>
</evidence>
<evidence type="ECO:0000313" key="2">
    <source>
        <dbReference type="EMBL" id="GGK55585.1"/>
    </source>
</evidence>
<dbReference type="Proteomes" id="UP000600449">
    <property type="component" value="Unassembled WGS sequence"/>
</dbReference>
<comment type="caution">
    <text evidence="2">The sequence shown here is derived from an EMBL/GenBank/DDBJ whole genome shotgun (WGS) entry which is preliminary data.</text>
</comment>
<proteinExistence type="predicted"/>
<feature type="region of interest" description="Disordered" evidence="1">
    <location>
        <begin position="74"/>
        <end position="97"/>
    </location>
</feature>
<name>A0A917QKW0_9HYPH</name>
<gene>
    <name evidence="2" type="ORF">GCM10011322_47760</name>
</gene>
<evidence type="ECO:0008006" key="4">
    <source>
        <dbReference type="Google" id="ProtNLM"/>
    </source>
</evidence>
<dbReference type="RefSeq" id="WP_188915800.1">
    <property type="nucleotide sequence ID" value="NZ_BMMF01000024.1"/>
</dbReference>
<dbReference type="EMBL" id="BMMF01000024">
    <property type="protein sequence ID" value="GGK55585.1"/>
    <property type="molecule type" value="Genomic_DNA"/>
</dbReference>
<dbReference type="AlphaFoldDB" id="A0A917QKW0"/>
<accession>A0A917QKW0</accession>
<reference evidence="2 3" key="1">
    <citation type="journal article" date="2014" name="Int. J. Syst. Evol. Microbiol.">
        <title>Complete genome sequence of Corynebacterium casei LMG S-19264T (=DSM 44701T), isolated from a smear-ripened cheese.</title>
        <authorList>
            <consortium name="US DOE Joint Genome Institute (JGI-PGF)"/>
            <person name="Walter F."/>
            <person name="Albersmeier A."/>
            <person name="Kalinowski J."/>
            <person name="Ruckert C."/>
        </authorList>
    </citation>
    <scope>NUCLEOTIDE SEQUENCE [LARGE SCALE GENOMIC DNA]</scope>
    <source>
        <strain evidence="2 3">CGMCC 1.9161</strain>
    </source>
</reference>
<sequence>MSRVEFADEELMALADGALDPVRTRRVEAAAAGDPVLAARIEAFRVARRATREARIDAEGGDALQARIASIARAAQPQADRRAPQSLPARPAQPRRSWRDLSMAASVALAFAVGGAIGYVGSPGEDPGEGAGAPTVIAVAAPLDGTVAEALAQIPSGARARLPDGREMHAVSTFRDGGSALCREVEIVDVNARTAVLAVACSERAAWVVRFSMAVPAGGDGYVPAGALEALDAYLAGIDAGPPLEDDEEQAALAGR</sequence>
<protein>
    <recommendedName>
        <fullName evidence="4">Anti-sigma factor</fullName>
    </recommendedName>
</protein>
<keyword evidence="3" id="KW-1185">Reference proteome</keyword>
<organism evidence="2 3">
    <name type="scientific">Salinarimonas ramus</name>
    <dbReference type="NCBI Taxonomy" id="690164"/>
    <lineage>
        <taxon>Bacteria</taxon>
        <taxon>Pseudomonadati</taxon>
        <taxon>Pseudomonadota</taxon>
        <taxon>Alphaproteobacteria</taxon>
        <taxon>Hyphomicrobiales</taxon>
        <taxon>Salinarimonadaceae</taxon>
        <taxon>Salinarimonas</taxon>
    </lineage>
</organism>
<evidence type="ECO:0000256" key="1">
    <source>
        <dbReference type="SAM" id="MobiDB-lite"/>
    </source>
</evidence>